<evidence type="ECO:0000256" key="1">
    <source>
        <dbReference type="ARBA" id="ARBA00004123"/>
    </source>
</evidence>
<keyword evidence="4" id="KW-0156">Chromatin regulator</keyword>
<dbReference type="GO" id="GO:0006338">
    <property type="term" value="P:chromatin remodeling"/>
    <property type="evidence" value="ECO:0007669"/>
    <property type="project" value="InterPro"/>
</dbReference>
<keyword evidence="7" id="KW-0539">Nucleus</keyword>
<feature type="region of interest" description="Disordered" evidence="9">
    <location>
        <begin position="1"/>
        <end position="52"/>
    </location>
</feature>
<proteinExistence type="inferred from homology"/>
<comment type="function">
    <text evidence="8">Component of the SWR1 complex which mediates the ATP-dependent exchange of histone H2A for the H2A variant HZT1 leading to transcriptional regulation of selected genes by chromatin remodeling. Component of the NuA4 histone acetyltransferase complex which is involved in transcriptional activation of selected genes principally by acetylation of nucleosomal histone H4 and H2A. The NuA4 complex is also involved in DNA repair.</text>
</comment>
<keyword evidence="5" id="KW-0805">Transcription regulation</keyword>
<dbReference type="Pfam" id="PF16282">
    <property type="entry name" value="SANT_DAMP1_like"/>
    <property type="match status" value="1"/>
</dbReference>
<evidence type="ECO:0000256" key="5">
    <source>
        <dbReference type="ARBA" id="ARBA00023015"/>
    </source>
</evidence>
<dbReference type="PROSITE" id="PS50090">
    <property type="entry name" value="MYB_LIKE"/>
    <property type="match status" value="1"/>
</dbReference>
<evidence type="ECO:0000256" key="2">
    <source>
        <dbReference type="ARBA" id="ARBA00006918"/>
    </source>
</evidence>
<comment type="similarity">
    <text evidence="2">Belongs to the SWC4 family.</text>
</comment>
<keyword evidence="12" id="KW-1185">Reference proteome</keyword>
<dbReference type="SMART" id="SM00717">
    <property type="entry name" value="SANT"/>
    <property type="match status" value="1"/>
</dbReference>
<evidence type="ECO:0000256" key="4">
    <source>
        <dbReference type="ARBA" id="ARBA00022853"/>
    </source>
</evidence>
<dbReference type="GO" id="GO:0035267">
    <property type="term" value="C:NuA4 histone acetyltransferase complex"/>
    <property type="evidence" value="ECO:0007669"/>
    <property type="project" value="InterPro"/>
</dbReference>
<dbReference type="PANTHER" id="PTHR12855">
    <property type="entry name" value="DNA METHYLTRANSFERASE 1-ASSOCIATED PROTEIN 1 FAMILY MEMBER"/>
    <property type="match status" value="1"/>
</dbReference>
<gene>
    <name evidence="11" type="ORF">BDY17DRAFT_27655</name>
</gene>
<dbReference type="Proteomes" id="UP000799767">
    <property type="component" value="Unassembled WGS sequence"/>
</dbReference>
<dbReference type="AlphaFoldDB" id="A0A6A6PJJ9"/>
<dbReference type="GeneID" id="54472996"/>
<evidence type="ECO:0000313" key="12">
    <source>
        <dbReference type="Proteomes" id="UP000799767"/>
    </source>
</evidence>
<evidence type="ECO:0000259" key="10">
    <source>
        <dbReference type="PROSITE" id="PS50090"/>
    </source>
</evidence>
<evidence type="ECO:0000256" key="7">
    <source>
        <dbReference type="ARBA" id="ARBA00023242"/>
    </source>
</evidence>
<comment type="subcellular location">
    <subcellularLocation>
        <location evidence="1">Nucleus</location>
    </subcellularLocation>
</comment>
<dbReference type="PANTHER" id="PTHR12855:SF10">
    <property type="entry name" value="DNA METHYLTRANSFERASE 1-ASSOCIATED PROTEIN 1"/>
    <property type="match status" value="1"/>
</dbReference>
<dbReference type="OrthoDB" id="19740at2759"/>
<evidence type="ECO:0000256" key="8">
    <source>
        <dbReference type="ARBA" id="ARBA00025264"/>
    </source>
</evidence>
<dbReference type="InterPro" id="IPR032563">
    <property type="entry name" value="DAMP1_SANT-like"/>
</dbReference>
<evidence type="ECO:0000313" key="11">
    <source>
        <dbReference type="EMBL" id="KAF2479864.1"/>
    </source>
</evidence>
<evidence type="ECO:0000256" key="9">
    <source>
        <dbReference type="SAM" id="MobiDB-lite"/>
    </source>
</evidence>
<evidence type="ECO:0000256" key="3">
    <source>
        <dbReference type="ARBA" id="ARBA00019132"/>
    </source>
</evidence>
<dbReference type="GO" id="GO:0003714">
    <property type="term" value="F:transcription corepressor activity"/>
    <property type="evidence" value="ECO:0007669"/>
    <property type="project" value="TreeGrafter"/>
</dbReference>
<feature type="region of interest" description="Disordered" evidence="9">
    <location>
        <begin position="288"/>
        <end position="342"/>
    </location>
</feature>
<sequence>MASGSDIRSIMDLDPAPSPAANGGALPTAASAARPSTLREVRKPKPTRWKKSAIMSRTRPRWVSQAFPANPDRSDDLQLQRWARAATAASAPSDTPPSSRFARYNVQVEAPTYDDETYEKHLTHSEWTKEETDYLVDVYRECNGKWPVIVDHYSYSDASTRSMEDLKARFYSISASVLQQNTPITSMTAPEYSLFEMLQNFNPQQEAARKELAEKHLNRRQDEVDEESALLAELQRIMMSQAAVDTEREELRRRLDYPHANNGYQYTTSQALTGLWQQMLTADRMRKNQRLRPTGNPTYDGFGATPTNARPRDSNAGLSEAGGNSQARRPTRDSLLPATPQSTLPVDLSAADMLRFGVVANQDKLPSGVTFVSDRLAKPRIAKSTIQTEKIAAILQHAGVPELIPIATAKVLSMFETVMMKVNGILDLRKLKEKDEQEMRVRDAEAGQ</sequence>
<dbReference type="InterPro" id="IPR009057">
    <property type="entry name" value="Homeodomain-like_sf"/>
</dbReference>
<protein>
    <recommendedName>
        <fullName evidence="3">SWR1-complex protein 4</fullName>
    </recommendedName>
</protein>
<dbReference type="InterPro" id="IPR001005">
    <property type="entry name" value="SANT/Myb"/>
</dbReference>
<organism evidence="11 12">
    <name type="scientific">Neohortaea acidophila</name>
    <dbReference type="NCBI Taxonomy" id="245834"/>
    <lineage>
        <taxon>Eukaryota</taxon>
        <taxon>Fungi</taxon>
        <taxon>Dikarya</taxon>
        <taxon>Ascomycota</taxon>
        <taxon>Pezizomycotina</taxon>
        <taxon>Dothideomycetes</taxon>
        <taxon>Dothideomycetidae</taxon>
        <taxon>Mycosphaerellales</taxon>
        <taxon>Teratosphaeriaceae</taxon>
        <taxon>Neohortaea</taxon>
    </lineage>
</organism>
<accession>A0A6A6PJJ9</accession>
<dbReference type="SUPFAM" id="SSF46689">
    <property type="entry name" value="Homeodomain-like"/>
    <property type="match status" value="1"/>
</dbReference>
<evidence type="ECO:0000256" key="6">
    <source>
        <dbReference type="ARBA" id="ARBA00023163"/>
    </source>
</evidence>
<feature type="domain" description="Myb-like" evidence="10">
    <location>
        <begin position="119"/>
        <end position="174"/>
    </location>
</feature>
<dbReference type="GO" id="GO:0000812">
    <property type="term" value="C:Swr1 complex"/>
    <property type="evidence" value="ECO:0007669"/>
    <property type="project" value="TreeGrafter"/>
</dbReference>
<dbReference type="GO" id="GO:0000122">
    <property type="term" value="P:negative regulation of transcription by RNA polymerase II"/>
    <property type="evidence" value="ECO:0007669"/>
    <property type="project" value="TreeGrafter"/>
</dbReference>
<reference evidence="11" key="1">
    <citation type="journal article" date="2020" name="Stud. Mycol.">
        <title>101 Dothideomycetes genomes: a test case for predicting lifestyles and emergence of pathogens.</title>
        <authorList>
            <person name="Haridas S."/>
            <person name="Albert R."/>
            <person name="Binder M."/>
            <person name="Bloem J."/>
            <person name="Labutti K."/>
            <person name="Salamov A."/>
            <person name="Andreopoulos B."/>
            <person name="Baker S."/>
            <person name="Barry K."/>
            <person name="Bills G."/>
            <person name="Bluhm B."/>
            <person name="Cannon C."/>
            <person name="Castanera R."/>
            <person name="Culley D."/>
            <person name="Daum C."/>
            <person name="Ezra D."/>
            <person name="Gonzalez J."/>
            <person name="Henrissat B."/>
            <person name="Kuo A."/>
            <person name="Liang C."/>
            <person name="Lipzen A."/>
            <person name="Lutzoni F."/>
            <person name="Magnuson J."/>
            <person name="Mondo S."/>
            <person name="Nolan M."/>
            <person name="Ohm R."/>
            <person name="Pangilinan J."/>
            <person name="Park H.-J."/>
            <person name="Ramirez L."/>
            <person name="Alfaro M."/>
            <person name="Sun H."/>
            <person name="Tritt A."/>
            <person name="Yoshinaga Y."/>
            <person name="Zwiers L.-H."/>
            <person name="Turgeon B."/>
            <person name="Goodwin S."/>
            <person name="Spatafora J."/>
            <person name="Crous P."/>
            <person name="Grigoriev I."/>
        </authorList>
    </citation>
    <scope>NUCLEOTIDE SEQUENCE</scope>
    <source>
        <strain evidence="11">CBS 113389</strain>
    </source>
</reference>
<dbReference type="InterPro" id="IPR027109">
    <property type="entry name" value="Swc4/Dmap1"/>
</dbReference>
<dbReference type="RefSeq" id="XP_033586434.1">
    <property type="nucleotide sequence ID" value="XM_033731994.1"/>
</dbReference>
<keyword evidence="6" id="KW-0804">Transcription</keyword>
<dbReference type="EMBL" id="MU001640">
    <property type="protein sequence ID" value="KAF2479864.1"/>
    <property type="molecule type" value="Genomic_DNA"/>
</dbReference>
<dbReference type="Gene3D" id="1.10.10.60">
    <property type="entry name" value="Homeodomain-like"/>
    <property type="match status" value="1"/>
</dbReference>
<name>A0A6A6PJJ9_9PEZI</name>
<dbReference type="GO" id="GO:0006281">
    <property type="term" value="P:DNA repair"/>
    <property type="evidence" value="ECO:0007669"/>
    <property type="project" value="InterPro"/>
</dbReference>